<accession>A0A499UVC2</accession>
<name>A0A499UVC2_9ACTN</name>
<dbReference type="Proteomes" id="UP000463951">
    <property type="component" value="Chromosome"/>
</dbReference>
<dbReference type="EMBL" id="AP019620">
    <property type="protein sequence ID" value="BBJ41221.1"/>
    <property type="molecule type" value="Genomic_DNA"/>
</dbReference>
<gene>
    <name evidence="1" type="ORF">SSPO_039390</name>
</gene>
<sequence length="99" mass="10455">MVRVGADPAYLQPVGAHPLLEPGDRTDQLIETALDGRQVVVQGHDLPSLPRLRLATLMRQRVLRATVVVVKGSVAIGGATGAIPPPRAGVRARRIDPVG</sequence>
<organism evidence="1 2">
    <name type="scientific">Streptomyces antimycoticus</name>
    <dbReference type="NCBI Taxonomy" id="68175"/>
    <lineage>
        <taxon>Bacteria</taxon>
        <taxon>Bacillati</taxon>
        <taxon>Actinomycetota</taxon>
        <taxon>Actinomycetes</taxon>
        <taxon>Kitasatosporales</taxon>
        <taxon>Streptomycetaceae</taxon>
        <taxon>Streptomyces</taxon>
        <taxon>Streptomyces violaceusniger group</taxon>
    </lineage>
</organism>
<proteinExistence type="predicted"/>
<evidence type="ECO:0000313" key="2">
    <source>
        <dbReference type="Proteomes" id="UP000463951"/>
    </source>
</evidence>
<reference evidence="1 2" key="1">
    <citation type="journal article" date="2020" name="Int. J. Syst. Evol. Microbiol.">
        <title>Reclassification of Streptomyces castelarensis and Streptomyces sporoclivatus as later heterotypic synonyms of Streptomyces antimycoticus.</title>
        <authorList>
            <person name="Komaki H."/>
            <person name="Tamura T."/>
        </authorList>
    </citation>
    <scope>NUCLEOTIDE SEQUENCE [LARGE SCALE GENOMIC DNA]</scope>
    <source>
        <strain evidence="1 2">NBRC 100767</strain>
    </source>
</reference>
<evidence type="ECO:0000313" key="1">
    <source>
        <dbReference type="EMBL" id="BBJ41221.1"/>
    </source>
</evidence>
<dbReference type="AlphaFoldDB" id="A0A499UVC2"/>
<protein>
    <submittedName>
        <fullName evidence="1">Uncharacterized protein</fullName>
    </submittedName>
</protein>